<feature type="domain" description="Acyl-CoA oxidase/dehydrogenase middle" evidence="7">
    <location>
        <begin position="131"/>
        <end position="222"/>
    </location>
</feature>
<keyword evidence="10" id="KW-1185">Reference proteome</keyword>
<dbReference type="Pfam" id="PF00441">
    <property type="entry name" value="Acyl-CoA_dh_1"/>
    <property type="match status" value="1"/>
</dbReference>
<dbReference type="PANTHER" id="PTHR43884">
    <property type="entry name" value="ACYL-COA DEHYDROGENASE"/>
    <property type="match status" value="1"/>
</dbReference>
<dbReference type="InterPro" id="IPR046373">
    <property type="entry name" value="Acyl-CoA_Oxase/DH_mid-dom_sf"/>
</dbReference>
<dbReference type="OrthoDB" id="2986495at2"/>
<dbReference type="GO" id="GO:0050660">
    <property type="term" value="F:flavin adenine dinucleotide binding"/>
    <property type="evidence" value="ECO:0007669"/>
    <property type="project" value="InterPro"/>
</dbReference>
<dbReference type="AlphaFoldDB" id="A0A5C8PEY1"/>
<dbReference type="Pfam" id="PF02770">
    <property type="entry name" value="Acyl-CoA_dh_M"/>
    <property type="match status" value="1"/>
</dbReference>
<accession>A0A5C8PEY1</accession>
<feature type="domain" description="Acyl-CoA dehydrogenase/oxidase C-terminal" evidence="6">
    <location>
        <begin position="234"/>
        <end position="382"/>
    </location>
</feature>
<dbReference type="Proteomes" id="UP000321638">
    <property type="component" value="Unassembled WGS sequence"/>
</dbReference>
<evidence type="ECO:0000313" key="10">
    <source>
        <dbReference type="Proteomes" id="UP000321638"/>
    </source>
</evidence>
<keyword evidence="3 5" id="KW-0285">Flavoprotein</keyword>
<dbReference type="SUPFAM" id="SSF56645">
    <property type="entry name" value="Acyl-CoA dehydrogenase NM domain-like"/>
    <property type="match status" value="1"/>
</dbReference>
<sequence>MPDASPDRLKETLWSPFVDEDYAAGVRRHVASHVAPHAERIDRDDIYPVEIMKGLAKAGLSTVVLDRQHGGQGLGYAHAATVCEELSVASAAVGVSLITILQAQTMIGRFGRDSLKARYLPAFAEGLLSSYALTEAGHGSDIRQLDTKARRDGDDWVITGEKHFITSGSAAEFFVILAQTDIGVSVFAVPRDAKGLSIYKGPNSATFGLRNGPHMNVVFADVRVPLDHLIGEEGKGVRQAVTVLDYSRTMAAAISIGIARAAFEGALTFARDRVAFDQRVLQFQGIQWYFADMLSEIDAARLLIYRACTALDRHEQIARWSSEAKLKASAVATDVAARAVQVCGAYGVMENAPFGRYLRDAKAYEIAGGSSEVLKNTAAKFLLAAAGLTAAPGARRA</sequence>
<evidence type="ECO:0000256" key="1">
    <source>
        <dbReference type="ARBA" id="ARBA00001974"/>
    </source>
</evidence>
<evidence type="ECO:0000256" key="5">
    <source>
        <dbReference type="RuleBase" id="RU362125"/>
    </source>
</evidence>
<evidence type="ECO:0000256" key="4">
    <source>
        <dbReference type="ARBA" id="ARBA00022827"/>
    </source>
</evidence>
<dbReference type="SUPFAM" id="SSF47203">
    <property type="entry name" value="Acyl-CoA dehydrogenase C-terminal domain-like"/>
    <property type="match status" value="1"/>
</dbReference>
<protein>
    <submittedName>
        <fullName evidence="9">Acyl-CoA dehydrogenase</fullName>
    </submittedName>
</protein>
<evidence type="ECO:0000256" key="2">
    <source>
        <dbReference type="ARBA" id="ARBA00009347"/>
    </source>
</evidence>
<gene>
    <name evidence="9" type="ORF">FHP25_27985</name>
</gene>
<dbReference type="PANTHER" id="PTHR43884:SF12">
    <property type="entry name" value="ISOVALERYL-COA DEHYDROGENASE, MITOCHONDRIAL-RELATED"/>
    <property type="match status" value="1"/>
</dbReference>
<evidence type="ECO:0000256" key="3">
    <source>
        <dbReference type="ARBA" id="ARBA00022630"/>
    </source>
</evidence>
<comment type="cofactor">
    <cofactor evidence="1 5">
        <name>FAD</name>
        <dbReference type="ChEBI" id="CHEBI:57692"/>
    </cofactor>
</comment>
<dbReference type="InterPro" id="IPR036250">
    <property type="entry name" value="AcylCo_DH-like_C"/>
</dbReference>
<dbReference type="InterPro" id="IPR013786">
    <property type="entry name" value="AcylCoA_DH/ox_N"/>
</dbReference>
<dbReference type="InterPro" id="IPR037069">
    <property type="entry name" value="AcylCoA_DH/ox_N_sf"/>
</dbReference>
<comment type="caution">
    <text evidence="9">The sequence shown here is derived from an EMBL/GenBank/DDBJ whole genome shotgun (WGS) entry which is preliminary data.</text>
</comment>
<keyword evidence="5" id="KW-0560">Oxidoreductase</keyword>
<dbReference type="InterPro" id="IPR009075">
    <property type="entry name" value="AcylCo_DH/oxidase_C"/>
</dbReference>
<evidence type="ECO:0000259" key="7">
    <source>
        <dbReference type="Pfam" id="PF02770"/>
    </source>
</evidence>
<dbReference type="InterPro" id="IPR006091">
    <property type="entry name" value="Acyl-CoA_Oxase/DH_mid-dom"/>
</dbReference>
<name>A0A5C8PEY1_9HYPH</name>
<dbReference type="Gene3D" id="1.10.540.10">
    <property type="entry name" value="Acyl-CoA dehydrogenase/oxidase, N-terminal domain"/>
    <property type="match status" value="1"/>
</dbReference>
<dbReference type="Gene3D" id="1.20.140.10">
    <property type="entry name" value="Butyryl-CoA Dehydrogenase, subunit A, domain 3"/>
    <property type="match status" value="1"/>
</dbReference>
<dbReference type="InterPro" id="IPR009100">
    <property type="entry name" value="AcylCoA_DH/oxidase_NM_dom_sf"/>
</dbReference>
<evidence type="ECO:0000313" key="9">
    <source>
        <dbReference type="EMBL" id="TXL71883.1"/>
    </source>
</evidence>
<proteinExistence type="inferred from homology"/>
<dbReference type="EMBL" id="VDUZ01000038">
    <property type="protein sequence ID" value="TXL71883.1"/>
    <property type="molecule type" value="Genomic_DNA"/>
</dbReference>
<dbReference type="Pfam" id="PF02771">
    <property type="entry name" value="Acyl-CoA_dh_N"/>
    <property type="match status" value="1"/>
</dbReference>
<dbReference type="GO" id="GO:0003995">
    <property type="term" value="F:acyl-CoA dehydrogenase activity"/>
    <property type="evidence" value="ECO:0007669"/>
    <property type="project" value="TreeGrafter"/>
</dbReference>
<comment type="similarity">
    <text evidence="2 5">Belongs to the acyl-CoA dehydrogenase family.</text>
</comment>
<dbReference type="Gene3D" id="2.40.110.10">
    <property type="entry name" value="Butyryl-CoA Dehydrogenase, subunit A, domain 2"/>
    <property type="match status" value="1"/>
</dbReference>
<dbReference type="RefSeq" id="WP_147850291.1">
    <property type="nucleotide sequence ID" value="NZ_VDUZ01000038.1"/>
</dbReference>
<evidence type="ECO:0000259" key="8">
    <source>
        <dbReference type="Pfam" id="PF02771"/>
    </source>
</evidence>
<reference evidence="9 10" key="1">
    <citation type="submission" date="2019-06" db="EMBL/GenBank/DDBJ databases">
        <title>New taxonomy in bacterial strain CC-CFT640, isolated from vineyard.</title>
        <authorList>
            <person name="Lin S.-Y."/>
            <person name="Tsai C.-F."/>
            <person name="Young C.-C."/>
        </authorList>
    </citation>
    <scope>NUCLEOTIDE SEQUENCE [LARGE SCALE GENOMIC DNA]</scope>
    <source>
        <strain evidence="9 10">CC-CFT640</strain>
    </source>
</reference>
<feature type="domain" description="Acyl-CoA dehydrogenase/oxidase N-terminal" evidence="8">
    <location>
        <begin position="22"/>
        <end position="126"/>
    </location>
</feature>
<organism evidence="9 10">
    <name type="scientific">Vineibacter terrae</name>
    <dbReference type="NCBI Taxonomy" id="2586908"/>
    <lineage>
        <taxon>Bacteria</taxon>
        <taxon>Pseudomonadati</taxon>
        <taxon>Pseudomonadota</taxon>
        <taxon>Alphaproteobacteria</taxon>
        <taxon>Hyphomicrobiales</taxon>
        <taxon>Vineibacter</taxon>
    </lineage>
</organism>
<keyword evidence="4 5" id="KW-0274">FAD</keyword>
<evidence type="ECO:0000259" key="6">
    <source>
        <dbReference type="Pfam" id="PF00441"/>
    </source>
</evidence>
<dbReference type="PIRSF" id="PIRSF016578">
    <property type="entry name" value="HsaA"/>
    <property type="match status" value="1"/>
</dbReference>